<keyword evidence="2" id="KW-1185">Reference proteome</keyword>
<reference evidence="1 2" key="1">
    <citation type="journal article" date="2022" name="Int. J. Syst. Evol. Microbiol.">
        <title>Pseudomonas fitomaticsae sp. nov., isolated at Marimurtra Botanical Garden in Blanes, Catalonia, Spain.</title>
        <authorList>
            <person name="Atanasov K.E."/>
            <person name="Galbis D.M."/>
            <person name="Cornado D."/>
            <person name="Serpico A."/>
            <person name="Sanchez G."/>
            <person name="Bosch M."/>
            <person name="Ferrer A."/>
            <person name="Altabella T."/>
        </authorList>
    </citation>
    <scope>NUCLEOTIDE SEQUENCE [LARGE SCALE GENOMIC DNA]</scope>
    <source>
        <strain evidence="1 2">FIT81</strain>
    </source>
</reference>
<dbReference type="NCBIfam" id="NF040519">
    <property type="entry name" value="Sbal_3080_fam"/>
    <property type="match status" value="1"/>
</dbReference>
<accession>A0ABY3Q6F0</accession>
<evidence type="ECO:0000313" key="1">
    <source>
        <dbReference type="EMBL" id="UFQ01727.1"/>
    </source>
</evidence>
<dbReference type="Proteomes" id="UP001162907">
    <property type="component" value="Chromosome"/>
</dbReference>
<evidence type="ECO:0000313" key="2">
    <source>
        <dbReference type="Proteomes" id="UP001162907"/>
    </source>
</evidence>
<organism evidence="1 2">
    <name type="scientific">Pseudomonas fitomaticsae</name>
    <dbReference type="NCBI Taxonomy" id="2837969"/>
    <lineage>
        <taxon>Bacteria</taxon>
        <taxon>Pseudomonadati</taxon>
        <taxon>Pseudomonadota</taxon>
        <taxon>Gammaproteobacteria</taxon>
        <taxon>Pseudomonadales</taxon>
        <taxon>Pseudomonadaceae</taxon>
        <taxon>Pseudomonas</taxon>
    </lineage>
</organism>
<dbReference type="PROSITE" id="PS51257">
    <property type="entry name" value="PROKAR_LIPOPROTEIN"/>
    <property type="match status" value="1"/>
</dbReference>
<sequence length="142" mass="15630">MLSRVVTIGLLLALAGCTNVRVEPVAPQYKISRLCIEENPKVVVGDFVAGVQTLLRRHGIDSQVYTAPVPANCEYRLTYTAVRSWDLSMYLSDATVQLYKGEQPIGSAHYNLTNEGGLDLSKLASVEEKMAPVFNQMLGQKQ</sequence>
<name>A0ABY3Q6F0_9PSED</name>
<gene>
    <name evidence="1" type="ORF">KJY40_08550</name>
</gene>
<dbReference type="RefSeq" id="WP_230736169.1">
    <property type="nucleotide sequence ID" value="NZ_CP075567.1"/>
</dbReference>
<protein>
    <recommendedName>
        <fullName evidence="3">Lipoprotein</fullName>
    </recommendedName>
</protein>
<dbReference type="EMBL" id="CP075567">
    <property type="protein sequence ID" value="UFQ01727.1"/>
    <property type="molecule type" value="Genomic_DNA"/>
</dbReference>
<evidence type="ECO:0008006" key="3">
    <source>
        <dbReference type="Google" id="ProtNLM"/>
    </source>
</evidence>
<proteinExistence type="predicted"/>